<dbReference type="PROSITE" id="PS51130">
    <property type="entry name" value="PDXT_SNO_2"/>
    <property type="match status" value="1"/>
</dbReference>
<evidence type="ECO:0000256" key="8">
    <source>
        <dbReference type="ARBA" id="ARBA00054599"/>
    </source>
</evidence>
<dbReference type="GO" id="GO:0004359">
    <property type="term" value="F:glutaminase activity"/>
    <property type="evidence" value="ECO:0007669"/>
    <property type="project" value="UniProtKB-EC"/>
</dbReference>
<dbReference type="PIRSF" id="PIRSF005639">
    <property type="entry name" value="Glut_amidoT_SNO"/>
    <property type="match status" value="1"/>
</dbReference>
<gene>
    <name evidence="12" type="ORF">BCAMP_00200</name>
</gene>
<keyword evidence="12" id="KW-0808">Transferase</keyword>
<comment type="catalytic activity">
    <reaction evidence="6">
        <text>aldehydo-D-ribose 5-phosphate + D-glyceraldehyde 3-phosphate + L-glutamine = pyridoxal 5'-phosphate + L-glutamate + phosphate + 3 H2O + H(+)</text>
        <dbReference type="Rhea" id="RHEA:31507"/>
        <dbReference type="ChEBI" id="CHEBI:15377"/>
        <dbReference type="ChEBI" id="CHEBI:15378"/>
        <dbReference type="ChEBI" id="CHEBI:29985"/>
        <dbReference type="ChEBI" id="CHEBI:43474"/>
        <dbReference type="ChEBI" id="CHEBI:58273"/>
        <dbReference type="ChEBI" id="CHEBI:58359"/>
        <dbReference type="ChEBI" id="CHEBI:59776"/>
        <dbReference type="ChEBI" id="CHEBI:597326"/>
        <dbReference type="EC" id="4.3.3.6"/>
    </reaction>
</comment>
<dbReference type="EMBL" id="AODH01000001">
    <property type="protein sequence ID" value="EUJ42173.1"/>
    <property type="molecule type" value="Genomic_DNA"/>
</dbReference>
<keyword evidence="3" id="KW-0663">Pyridoxal phosphate</keyword>
<feature type="binding site" evidence="11">
    <location>
        <begin position="129"/>
        <end position="130"/>
    </location>
    <ligand>
        <name>L-glutamine</name>
        <dbReference type="ChEBI" id="CHEBI:58359"/>
    </ligand>
</feature>
<keyword evidence="13" id="KW-1185">Reference proteome</keyword>
<comment type="function">
    <text evidence="8">Catalyzes the hydrolysis of glutamine to glutamate and ammonia as part of the biosynthesis of pyridoxal 5'-phosphate. The resulting ammonia molecule is channeled to the active site of PdxS.</text>
</comment>
<accession>W7DA84</accession>
<comment type="similarity">
    <text evidence="1">Belongs to the glutaminase PdxT/SNO family.</text>
</comment>
<evidence type="ECO:0000313" key="12">
    <source>
        <dbReference type="EMBL" id="EUJ42173.1"/>
    </source>
</evidence>
<dbReference type="InterPro" id="IPR021196">
    <property type="entry name" value="PdxT/SNO_CS"/>
</dbReference>
<evidence type="ECO:0000256" key="1">
    <source>
        <dbReference type="ARBA" id="ARBA00008345"/>
    </source>
</evidence>
<dbReference type="SUPFAM" id="SSF52317">
    <property type="entry name" value="Class I glutamine amidotransferase-like"/>
    <property type="match status" value="1"/>
</dbReference>
<dbReference type="STRING" id="1265861.BCAMP_00200"/>
<comment type="subunit">
    <text evidence="9">In the presence of PdxS, forms a dodecamer of heterodimers. Only shows activity in the heterodimer.</text>
</comment>
<dbReference type="FunFam" id="3.40.50.880:FF:000010">
    <property type="entry name" value="uncharacterized protein LOC100176842 isoform X2"/>
    <property type="match status" value="1"/>
</dbReference>
<evidence type="ECO:0000256" key="7">
    <source>
        <dbReference type="ARBA" id="ARBA00049534"/>
    </source>
</evidence>
<feature type="binding site" evidence="11">
    <location>
        <position position="99"/>
    </location>
    <ligand>
        <name>L-glutamine</name>
        <dbReference type="ChEBI" id="CHEBI:58359"/>
    </ligand>
</feature>
<evidence type="ECO:0000256" key="5">
    <source>
        <dbReference type="ARBA" id="ARBA00023239"/>
    </source>
</evidence>
<feature type="active site" description="Nucleophile" evidence="10">
    <location>
        <position position="79"/>
    </location>
</feature>
<dbReference type="GO" id="GO:0008614">
    <property type="term" value="P:pyridoxine metabolic process"/>
    <property type="evidence" value="ECO:0007669"/>
    <property type="project" value="TreeGrafter"/>
</dbReference>
<dbReference type="AlphaFoldDB" id="W7DA84"/>
<dbReference type="OrthoDB" id="9810320at2"/>
<dbReference type="Proteomes" id="UP000019243">
    <property type="component" value="Unassembled WGS sequence"/>
</dbReference>
<dbReference type="PATRIC" id="fig|1265861.3.peg.36"/>
<organism evidence="12 13">
    <name type="scientific">Brochothrix campestris FSL F6-1037</name>
    <dbReference type="NCBI Taxonomy" id="1265861"/>
    <lineage>
        <taxon>Bacteria</taxon>
        <taxon>Bacillati</taxon>
        <taxon>Bacillota</taxon>
        <taxon>Bacilli</taxon>
        <taxon>Bacillales</taxon>
        <taxon>Listeriaceae</taxon>
        <taxon>Brochothrix</taxon>
    </lineage>
</organism>
<reference evidence="12 13" key="1">
    <citation type="submission" date="2012-12" db="EMBL/GenBank/DDBJ databases">
        <title>Novel taxa of Listeriaceae from agricultural environments in the United States.</title>
        <authorList>
            <person name="den Bakker H.C."/>
            <person name="Allred A."/>
            <person name="Warchocki S."/>
            <person name="Wright E.M."/>
            <person name="Burrell A."/>
            <person name="Nightingale K.K."/>
            <person name="Kephart D."/>
            <person name="Wiedmann M."/>
        </authorList>
    </citation>
    <scope>NUCLEOTIDE SEQUENCE [LARGE SCALE GENOMIC DNA]</scope>
    <source>
        <strain evidence="12 13">FSL F6-1037</strain>
    </source>
</reference>
<comment type="caution">
    <text evidence="12">The sequence shown here is derived from an EMBL/GenBank/DDBJ whole genome shotgun (WGS) entry which is preliminary data.</text>
</comment>
<evidence type="ECO:0000313" key="13">
    <source>
        <dbReference type="Proteomes" id="UP000019243"/>
    </source>
</evidence>
<evidence type="ECO:0000256" key="6">
    <source>
        <dbReference type="ARBA" id="ARBA00047992"/>
    </source>
</evidence>
<evidence type="ECO:0000256" key="10">
    <source>
        <dbReference type="PIRSR" id="PIRSR005639-1"/>
    </source>
</evidence>
<feature type="binding site" evidence="11">
    <location>
        <begin position="47"/>
        <end position="49"/>
    </location>
    <ligand>
        <name>L-glutamine</name>
        <dbReference type="ChEBI" id="CHEBI:58359"/>
    </ligand>
</feature>
<dbReference type="RefSeq" id="WP_035312744.1">
    <property type="nucleotide sequence ID" value="NZ_AODH01000001.1"/>
</dbReference>
<evidence type="ECO:0000256" key="11">
    <source>
        <dbReference type="PIRSR" id="PIRSR005639-2"/>
    </source>
</evidence>
<dbReference type="GO" id="GO:1903600">
    <property type="term" value="C:glutaminase complex"/>
    <property type="evidence" value="ECO:0007669"/>
    <property type="project" value="TreeGrafter"/>
</dbReference>
<keyword evidence="5" id="KW-0456">Lyase</keyword>
<evidence type="ECO:0000256" key="9">
    <source>
        <dbReference type="ARBA" id="ARBA00064749"/>
    </source>
</evidence>
<feature type="active site" description="Charge relay system" evidence="10">
    <location>
        <position position="165"/>
    </location>
</feature>
<dbReference type="GO" id="GO:0036381">
    <property type="term" value="F:pyridoxal 5'-phosphate synthase (glutamine hydrolysing) activity"/>
    <property type="evidence" value="ECO:0007669"/>
    <property type="project" value="UniProtKB-EC"/>
</dbReference>
<keyword evidence="2" id="KW-0378">Hydrolase</keyword>
<proteinExistence type="inferred from homology"/>
<dbReference type="PANTHER" id="PTHR31559">
    <property type="entry name" value="PYRIDOXAL 5'-PHOSPHATE SYNTHASE SUBUNIT SNO"/>
    <property type="match status" value="1"/>
</dbReference>
<comment type="catalytic activity">
    <reaction evidence="7">
        <text>L-glutamine + H2O = L-glutamate + NH4(+)</text>
        <dbReference type="Rhea" id="RHEA:15889"/>
        <dbReference type="ChEBI" id="CHEBI:15377"/>
        <dbReference type="ChEBI" id="CHEBI:28938"/>
        <dbReference type="ChEBI" id="CHEBI:29985"/>
        <dbReference type="ChEBI" id="CHEBI:58359"/>
        <dbReference type="EC" id="3.5.1.2"/>
    </reaction>
</comment>
<dbReference type="InterPro" id="IPR002161">
    <property type="entry name" value="PdxT/SNO"/>
</dbReference>
<evidence type="ECO:0000256" key="3">
    <source>
        <dbReference type="ARBA" id="ARBA00022898"/>
    </source>
</evidence>
<dbReference type="GO" id="GO:0005829">
    <property type="term" value="C:cytosol"/>
    <property type="evidence" value="ECO:0007669"/>
    <property type="project" value="TreeGrafter"/>
</dbReference>
<dbReference type="NCBIfam" id="TIGR03800">
    <property type="entry name" value="PLP_synth_Pdx2"/>
    <property type="match status" value="1"/>
</dbReference>
<dbReference type="Gene3D" id="3.40.50.880">
    <property type="match status" value="1"/>
</dbReference>
<dbReference type="GO" id="GO:0042823">
    <property type="term" value="P:pyridoxal phosphate biosynthetic process"/>
    <property type="evidence" value="ECO:0007669"/>
    <property type="project" value="InterPro"/>
</dbReference>
<dbReference type="PROSITE" id="PS51273">
    <property type="entry name" value="GATASE_TYPE_1"/>
    <property type="match status" value="1"/>
</dbReference>
<protein>
    <submittedName>
        <fullName evidence="12">Glutamine amidotransferase subunit PdxT</fullName>
    </submittedName>
</protein>
<feature type="active site" description="Charge relay system" evidence="10">
    <location>
        <position position="167"/>
    </location>
</feature>
<dbReference type="InterPro" id="IPR029062">
    <property type="entry name" value="Class_I_gatase-like"/>
</dbReference>
<keyword evidence="4 12" id="KW-0315">Glutamine amidotransferase</keyword>
<evidence type="ECO:0000256" key="4">
    <source>
        <dbReference type="ARBA" id="ARBA00022962"/>
    </source>
</evidence>
<evidence type="ECO:0000256" key="2">
    <source>
        <dbReference type="ARBA" id="ARBA00022801"/>
    </source>
</evidence>
<dbReference type="PANTHER" id="PTHR31559:SF0">
    <property type="entry name" value="PYRIDOXAL 5'-PHOSPHATE SYNTHASE SUBUNIT SNO1-RELATED"/>
    <property type="match status" value="1"/>
</dbReference>
<name>W7DA84_9LIST</name>
<sequence>MKRIGVLALQGAVSEHLSQIDHLGHQPIAVTKPDQLAHIDALILPGGESTTIYHLLETRGFMPVVTQWLKQQRPVFATCAGMIILSRFSASQLEAKVVRNGFGRQIASFETKVTLQLGNGERTVPAVFIRAPYYETVGPDVQIMARYDDKIVAIETTHLIACAFHPELTPDTQLLAYFIDTKVSALS</sequence>
<dbReference type="GO" id="GO:0016740">
    <property type="term" value="F:transferase activity"/>
    <property type="evidence" value="ECO:0007669"/>
    <property type="project" value="UniProtKB-KW"/>
</dbReference>
<dbReference type="CDD" id="cd01749">
    <property type="entry name" value="GATase1_PB"/>
    <property type="match status" value="1"/>
</dbReference>
<dbReference type="PROSITE" id="PS01236">
    <property type="entry name" value="PDXT_SNO_1"/>
    <property type="match status" value="1"/>
</dbReference>
<dbReference type="Pfam" id="PF01174">
    <property type="entry name" value="SNO"/>
    <property type="match status" value="1"/>
</dbReference>